<proteinExistence type="predicted"/>
<keyword evidence="2" id="KW-0520">NAD</keyword>
<dbReference type="GO" id="GO:0005829">
    <property type="term" value="C:cytosol"/>
    <property type="evidence" value="ECO:0007669"/>
    <property type="project" value="TreeGrafter"/>
</dbReference>
<dbReference type="Gene3D" id="3.40.50.720">
    <property type="entry name" value="NAD(P)-binding Rossmann-like Domain"/>
    <property type="match status" value="2"/>
</dbReference>
<evidence type="ECO:0000313" key="4">
    <source>
        <dbReference type="EMBL" id="PCH58948.1"/>
    </source>
</evidence>
<dbReference type="AlphaFoldDB" id="A0A2A4MGH1"/>
<dbReference type="InterPro" id="IPR006140">
    <property type="entry name" value="D-isomer_DH_NAD-bd"/>
</dbReference>
<feature type="domain" description="D-isomer specific 2-hydroxyacid dehydrogenase NAD-binding" evidence="3">
    <location>
        <begin position="1"/>
        <end position="56"/>
    </location>
</feature>
<dbReference type="Pfam" id="PF02826">
    <property type="entry name" value="2-Hacid_dh_C"/>
    <property type="match status" value="1"/>
</dbReference>
<comment type="caution">
    <text evidence="4">The sequence shown here is derived from an EMBL/GenBank/DDBJ whole genome shotgun (WGS) entry which is preliminary data.</text>
</comment>
<evidence type="ECO:0000256" key="2">
    <source>
        <dbReference type="ARBA" id="ARBA00023027"/>
    </source>
</evidence>
<dbReference type="InterPro" id="IPR036291">
    <property type="entry name" value="NAD(P)-bd_dom_sf"/>
</dbReference>
<dbReference type="GO" id="GO:0030267">
    <property type="term" value="F:glyoxylate reductase (NADPH) activity"/>
    <property type="evidence" value="ECO:0007669"/>
    <property type="project" value="TreeGrafter"/>
</dbReference>
<protein>
    <recommendedName>
        <fullName evidence="3">D-isomer specific 2-hydroxyacid dehydrogenase NAD-binding domain-containing protein</fullName>
    </recommendedName>
</protein>
<dbReference type="EMBL" id="NVQR01000146">
    <property type="protein sequence ID" value="PCH58948.1"/>
    <property type="molecule type" value="Genomic_DNA"/>
</dbReference>
<dbReference type="Proteomes" id="UP000218172">
    <property type="component" value="Unassembled WGS sequence"/>
</dbReference>
<gene>
    <name evidence="4" type="ORF">COC19_08025</name>
</gene>
<evidence type="ECO:0000259" key="3">
    <source>
        <dbReference type="Pfam" id="PF02826"/>
    </source>
</evidence>
<dbReference type="GO" id="GO:0016618">
    <property type="term" value="F:hydroxypyruvate reductase [NAD(P)H] activity"/>
    <property type="evidence" value="ECO:0007669"/>
    <property type="project" value="TreeGrafter"/>
</dbReference>
<dbReference type="InterPro" id="IPR050223">
    <property type="entry name" value="D-isomer_2-hydroxyacid_DH"/>
</dbReference>
<dbReference type="PANTHER" id="PTHR10996">
    <property type="entry name" value="2-HYDROXYACID DEHYDROGENASE-RELATED"/>
    <property type="match status" value="1"/>
</dbReference>
<dbReference type="SUPFAM" id="SSF51735">
    <property type="entry name" value="NAD(P)-binding Rossmann-fold domains"/>
    <property type="match status" value="1"/>
</dbReference>
<keyword evidence="1" id="KW-0560">Oxidoreductase</keyword>
<organism evidence="4 5">
    <name type="scientific">SAR86 cluster bacterium</name>
    <dbReference type="NCBI Taxonomy" id="2030880"/>
    <lineage>
        <taxon>Bacteria</taxon>
        <taxon>Pseudomonadati</taxon>
        <taxon>Pseudomonadota</taxon>
        <taxon>Gammaproteobacteria</taxon>
        <taxon>SAR86 cluster</taxon>
    </lineage>
</organism>
<dbReference type="GO" id="GO:0051287">
    <property type="term" value="F:NAD binding"/>
    <property type="evidence" value="ECO:0007669"/>
    <property type="project" value="InterPro"/>
</dbReference>
<reference evidence="5" key="1">
    <citation type="submission" date="2017-08" db="EMBL/GenBank/DDBJ databases">
        <title>A dynamic microbial community with high functional redundancy inhabits the cold, oxic subseafloor aquifer.</title>
        <authorList>
            <person name="Tully B.J."/>
            <person name="Wheat C.G."/>
            <person name="Glazer B.T."/>
            <person name="Huber J.A."/>
        </authorList>
    </citation>
    <scope>NUCLEOTIDE SEQUENCE [LARGE SCALE GENOMIC DNA]</scope>
</reference>
<evidence type="ECO:0000313" key="5">
    <source>
        <dbReference type="Proteomes" id="UP000218172"/>
    </source>
</evidence>
<sequence length="88" mass="9460">MFINVGRGTAVDEAALIDALKRQKIAAAGLDVYAQEPHVAQQLLDMENVVLLPHVGSATVETRDAMGQLVIDNLKAFFNAEALITEVV</sequence>
<evidence type="ECO:0000256" key="1">
    <source>
        <dbReference type="ARBA" id="ARBA00023002"/>
    </source>
</evidence>
<accession>A0A2A4MGH1</accession>
<name>A0A2A4MGH1_9GAMM</name>
<dbReference type="PANTHER" id="PTHR10996:SF178">
    <property type="entry name" value="2-HYDROXYACID DEHYDROGENASE YGL185C-RELATED"/>
    <property type="match status" value="1"/>
</dbReference>